<organism evidence="6">
    <name type="scientific">Telmatobacter sp. DSM 110680</name>
    <dbReference type="NCBI Taxonomy" id="3036704"/>
    <lineage>
        <taxon>Bacteria</taxon>
        <taxon>Pseudomonadati</taxon>
        <taxon>Acidobacteriota</taxon>
        <taxon>Terriglobia</taxon>
        <taxon>Terriglobales</taxon>
        <taxon>Acidobacteriaceae</taxon>
        <taxon>Telmatobacter</taxon>
    </lineage>
</organism>
<evidence type="ECO:0000256" key="2">
    <source>
        <dbReference type="ARBA" id="ARBA00023125"/>
    </source>
</evidence>
<feature type="DNA-binding region" description="H-T-H motif" evidence="4">
    <location>
        <begin position="32"/>
        <end position="51"/>
    </location>
</feature>
<dbReference type="GO" id="GO:0003677">
    <property type="term" value="F:DNA binding"/>
    <property type="evidence" value="ECO:0007669"/>
    <property type="project" value="UniProtKB-UniRule"/>
</dbReference>
<feature type="domain" description="HTH tetR-type" evidence="5">
    <location>
        <begin position="9"/>
        <end position="69"/>
    </location>
</feature>
<dbReference type="InterPro" id="IPR036271">
    <property type="entry name" value="Tet_transcr_reg_TetR-rel_C_sf"/>
</dbReference>
<dbReference type="PANTHER" id="PTHR47506">
    <property type="entry name" value="TRANSCRIPTIONAL REGULATORY PROTEIN"/>
    <property type="match status" value="1"/>
</dbReference>
<dbReference type="EMBL" id="CP121196">
    <property type="protein sequence ID" value="XBH16111.1"/>
    <property type="molecule type" value="Genomic_DNA"/>
</dbReference>
<keyword evidence="2 4" id="KW-0238">DNA-binding</keyword>
<dbReference type="InterPro" id="IPR009057">
    <property type="entry name" value="Homeodomain-like_sf"/>
</dbReference>
<dbReference type="RefSeq" id="WP_348261342.1">
    <property type="nucleotide sequence ID" value="NZ_CP121196.1"/>
</dbReference>
<evidence type="ECO:0000256" key="4">
    <source>
        <dbReference type="PROSITE-ProRule" id="PRU00335"/>
    </source>
</evidence>
<reference evidence="6" key="1">
    <citation type="submission" date="2023-03" db="EMBL/GenBank/DDBJ databases">
        <title>Edaphobacter sp.</title>
        <authorList>
            <person name="Huber K.J."/>
            <person name="Papendorf J."/>
            <person name="Pilke C."/>
            <person name="Bunk B."/>
            <person name="Sproeer C."/>
            <person name="Pester M."/>
        </authorList>
    </citation>
    <scope>NUCLEOTIDE SEQUENCE</scope>
    <source>
        <strain evidence="6">DSM 110680</strain>
    </source>
</reference>
<evidence type="ECO:0000259" key="5">
    <source>
        <dbReference type="PROSITE" id="PS50977"/>
    </source>
</evidence>
<dbReference type="Gene3D" id="1.10.357.10">
    <property type="entry name" value="Tetracycline Repressor, domain 2"/>
    <property type="match status" value="1"/>
</dbReference>
<dbReference type="PANTHER" id="PTHR47506:SF7">
    <property type="entry name" value="TRANSCRIPTIONAL REGULATORY PROTEIN"/>
    <property type="match status" value="1"/>
</dbReference>
<dbReference type="PROSITE" id="PS50977">
    <property type="entry name" value="HTH_TETR_2"/>
    <property type="match status" value="1"/>
</dbReference>
<dbReference type="InterPro" id="IPR001647">
    <property type="entry name" value="HTH_TetR"/>
</dbReference>
<dbReference type="Pfam" id="PF00440">
    <property type="entry name" value="TetR_N"/>
    <property type="match status" value="1"/>
</dbReference>
<accession>A0AAU7DH35</accession>
<gene>
    <name evidence="6" type="ORF">P8935_16230</name>
</gene>
<dbReference type="PRINTS" id="PR00455">
    <property type="entry name" value="HTHTETR"/>
</dbReference>
<evidence type="ECO:0000256" key="3">
    <source>
        <dbReference type="ARBA" id="ARBA00023163"/>
    </source>
</evidence>
<dbReference type="SUPFAM" id="SSF46689">
    <property type="entry name" value="Homeodomain-like"/>
    <property type="match status" value="1"/>
</dbReference>
<dbReference type="Gene3D" id="1.10.10.60">
    <property type="entry name" value="Homeodomain-like"/>
    <property type="match status" value="1"/>
</dbReference>
<dbReference type="AlphaFoldDB" id="A0AAU7DH35"/>
<dbReference type="SUPFAM" id="SSF48498">
    <property type="entry name" value="Tetracyclin repressor-like, C-terminal domain"/>
    <property type="match status" value="1"/>
</dbReference>
<sequence>MRYKKGHKDATHDRILEVAAHRFRQQGIAASGVAGIMSEAGLTNGAFYSHFSSKKDMIAKSIERANDEQWQRFEKAIESGRLMEIVRAYLSEEHRDQADSGCPSAALLPEISRQGRTTRHSYTASVKRLVNAVEKQLPNIPEGPKGREIAIGLFGLLVGTLQLSRAVDDPSFSKAVLVAGTRMAAALIPSSVTGRDNRVK</sequence>
<proteinExistence type="predicted"/>
<evidence type="ECO:0000313" key="6">
    <source>
        <dbReference type="EMBL" id="XBH16111.1"/>
    </source>
</evidence>
<evidence type="ECO:0000256" key="1">
    <source>
        <dbReference type="ARBA" id="ARBA00023015"/>
    </source>
</evidence>
<name>A0AAU7DH35_9BACT</name>
<protein>
    <submittedName>
        <fullName evidence="6">TetR/AcrR family transcriptional regulator</fullName>
    </submittedName>
</protein>
<keyword evidence="3" id="KW-0804">Transcription</keyword>
<keyword evidence="1" id="KW-0805">Transcription regulation</keyword>